<sequence length="139" mass="15506">MINQITNQGGALMNFDFNDSTPLYQQIADQLEEMIFSGGFDEGSQVPSTTQLSQQLHINPATVLKGMNILVNKGLLEKRRGLGMFVKKGAQQKIMEQRKESFYNDYVKSLLVEAGKLGITKQHLLDLIERGENDGSINS</sequence>
<dbReference type="InterPro" id="IPR000524">
    <property type="entry name" value="Tscrpt_reg_HTH_GntR"/>
</dbReference>
<dbReference type="Gene3D" id="1.10.10.10">
    <property type="entry name" value="Winged helix-like DNA-binding domain superfamily/Winged helix DNA-binding domain"/>
    <property type="match status" value="1"/>
</dbReference>
<comment type="caution">
    <text evidence="5">The sequence shown here is derived from an EMBL/GenBank/DDBJ whole genome shotgun (WGS) entry which is preliminary data.</text>
</comment>
<protein>
    <submittedName>
        <fullName evidence="5">Transcriptional regulator, GntR family</fullName>
    </submittedName>
</protein>
<dbReference type="InterPro" id="IPR036390">
    <property type="entry name" value="WH_DNA-bd_sf"/>
</dbReference>
<evidence type="ECO:0000313" key="6">
    <source>
        <dbReference type="Proteomes" id="UP000004335"/>
    </source>
</evidence>
<keyword evidence="3" id="KW-0804">Transcription</keyword>
<dbReference type="SUPFAM" id="SSF46785">
    <property type="entry name" value="Winged helix' DNA-binding domain"/>
    <property type="match status" value="1"/>
</dbReference>
<keyword evidence="2" id="KW-0238">DNA-binding</keyword>
<evidence type="ECO:0000256" key="3">
    <source>
        <dbReference type="ARBA" id="ARBA00023163"/>
    </source>
</evidence>
<dbReference type="PANTHER" id="PTHR38445">
    <property type="entry name" value="HTH-TYPE TRANSCRIPTIONAL REPRESSOR YTRA"/>
    <property type="match status" value="1"/>
</dbReference>
<proteinExistence type="predicted"/>
<accession>A0A828REL7</accession>
<dbReference type="AlphaFoldDB" id="A0A828REL7"/>
<reference evidence="5 6" key="1">
    <citation type="submission" date="2011-01" db="EMBL/GenBank/DDBJ databases">
        <authorList>
            <person name="Muzny D."/>
            <person name="Qin X."/>
            <person name="Buhay C."/>
            <person name="Dugan-Rocha S."/>
            <person name="Ding Y."/>
            <person name="Chen G."/>
            <person name="Hawes A."/>
            <person name="Holder M."/>
            <person name="Jhangiani S."/>
            <person name="Johnson A."/>
            <person name="Khan Z."/>
            <person name="Li Z."/>
            <person name="Liu W."/>
            <person name="Liu X."/>
            <person name="Perez L."/>
            <person name="Shen H."/>
            <person name="Wang Q."/>
            <person name="Watt J."/>
            <person name="Xi L."/>
            <person name="Xin Y."/>
            <person name="Zhou J."/>
            <person name="Deng J."/>
            <person name="Jiang H."/>
            <person name="Liu Y."/>
            <person name="Qu J."/>
            <person name="Song X.-Z."/>
            <person name="Zhang L."/>
            <person name="Villasana D."/>
            <person name="Johnson A."/>
            <person name="Liu J."/>
            <person name="Liyanage D."/>
            <person name="Lorensuhewa L."/>
            <person name="Robinson T."/>
            <person name="Song A."/>
            <person name="Song B.-B."/>
            <person name="Dinh H."/>
            <person name="Thornton R."/>
            <person name="Coyle M."/>
            <person name="Francisco L."/>
            <person name="Jackson L."/>
            <person name="Javaid M."/>
            <person name="Korchina V."/>
            <person name="Kovar C."/>
            <person name="Mata R."/>
            <person name="Mathew T."/>
            <person name="Ngo R."/>
            <person name="Nguyen L."/>
            <person name="Nguyen N."/>
            <person name="Okwuonu G."/>
            <person name="Ongeri F."/>
            <person name="Pham C."/>
            <person name="Simmons D."/>
            <person name="Wilczek-Boney K."/>
            <person name="Hale W."/>
            <person name="Jakkamsetti A."/>
            <person name="Pham P."/>
            <person name="Ruth R."/>
            <person name="San Lucas F."/>
            <person name="Warren J."/>
            <person name="Zhang J."/>
            <person name="Zhao Z."/>
            <person name="Zhou C."/>
            <person name="Zhu D."/>
            <person name="Lee S."/>
            <person name="Bess C."/>
            <person name="Blankenburg K."/>
            <person name="Forbes L."/>
            <person name="Fu Q."/>
            <person name="Gubbala S."/>
            <person name="Hirani K."/>
            <person name="Jayaseelan J.C."/>
            <person name="Lara F."/>
            <person name="Munidasa M."/>
            <person name="Palculict T."/>
            <person name="Patil S."/>
            <person name="Pu L.-L."/>
            <person name="Saada N."/>
            <person name="Tang L."/>
            <person name="Weissenberger G."/>
            <person name="Zhu Y."/>
            <person name="Hemphill L."/>
            <person name="Shang Y."/>
            <person name="Youmans B."/>
            <person name="Ayvaz T."/>
            <person name="Ross M."/>
            <person name="Santibanez J."/>
            <person name="Aqrawi P."/>
            <person name="Gross S."/>
            <person name="Joshi V."/>
            <person name="Fowler G."/>
            <person name="Nazareth L."/>
            <person name="Reid J."/>
            <person name="Worley K."/>
            <person name="Petrosino J."/>
            <person name="Highlander S."/>
            <person name="Gibbs R."/>
        </authorList>
    </citation>
    <scope>NUCLEOTIDE SEQUENCE [LARGE SCALE GENOMIC DNA]</scope>
    <source>
        <strain evidence="5 6">MM4-1A</strain>
    </source>
</reference>
<dbReference type="GO" id="GO:0003700">
    <property type="term" value="F:DNA-binding transcription factor activity"/>
    <property type="evidence" value="ECO:0007669"/>
    <property type="project" value="InterPro"/>
</dbReference>
<gene>
    <name evidence="5" type="ORF">HMPREF0536_11315</name>
</gene>
<organism evidence="5 6">
    <name type="scientific">Limosilactobacillus reuteri MM4-1A</name>
    <dbReference type="NCBI Taxonomy" id="548485"/>
    <lineage>
        <taxon>Bacteria</taxon>
        <taxon>Bacillati</taxon>
        <taxon>Bacillota</taxon>
        <taxon>Bacilli</taxon>
        <taxon>Lactobacillales</taxon>
        <taxon>Lactobacillaceae</taxon>
        <taxon>Limosilactobacillus</taxon>
    </lineage>
</organism>
<evidence type="ECO:0000259" key="4">
    <source>
        <dbReference type="PROSITE" id="PS50949"/>
    </source>
</evidence>
<dbReference type="CDD" id="cd07377">
    <property type="entry name" value="WHTH_GntR"/>
    <property type="match status" value="1"/>
</dbReference>
<dbReference type="Pfam" id="PF00392">
    <property type="entry name" value="GntR"/>
    <property type="match status" value="1"/>
</dbReference>
<dbReference type="PROSITE" id="PS50949">
    <property type="entry name" value="HTH_GNTR"/>
    <property type="match status" value="1"/>
</dbReference>
<evidence type="ECO:0000256" key="2">
    <source>
        <dbReference type="ARBA" id="ARBA00023125"/>
    </source>
</evidence>
<dbReference type="GO" id="GO:0003677">
    <property type="term" value="F:DNA binding"/>
    <property type="evidence" value="ECO:0007669"/>
    <property type="project" value="UniProtKB-KW"/>
</dbReference>
<evidence type="ECO:0000313" key="5">
    <source>
        <dbReference type="EMBL" id="EGC14178.1"/>
    </source>
</evidence>
<dbReference type="SMART" id="SM00345">
    <property type="entry name" value="HTH_GNTR"/>
    <property type="match status" value="1"/>
</dbReference>
<dbReference type="Proteomes" id="UP000004335">
    <property type="component" value="Unassembled WGS sequence"/>
</dbReference>
<dbReference type="EMBL" id="ACGX02000007">
    <property type="protein sequence ID" value="EGC14178.1"/>
    <property type="molecule type" value="Genomic_DNA"/>
</dbReference>
<dbReference type="InterPro" id="IPR036388">
    <property type="entry name" value="WH-like_DNA-bd_sf"/>
</dbReference>
<feature type="domain" description="HTH gntR-type" evidence="4">
    <location>
        <begin position="21"/>
        <end position="89"/>
    </location>
</feature>
<evidence type="ECO:0000256" key="1">
    <source>
        <dbReference type="ARBA" id="ARBA00023015"/>
    </source>
</evidence>
<dbReference type="PANTHER" id="PTHR38445:SF10">
    <property type="entry name" value="GNTR-FAMILY TRANSCRIPTIONAL REGULATOR"/>
    <property type="match status" value="1"/>
</dbReference>
<name>A0A828REL7_LIMRT</name>
<keyword evidence="1" id="KW-0805">Transcription regulation</keyword>